<evidence type="ECO:0000313" key="3">
    <source>
        <dbReference type="Proteomes" id="UP000230233"/>
    </source>
</evidence>
<dbReference type="OrthoDB" id="10455313at2759"/>
<reference evidence="3" key="1">
    <citation type="submission" date="2017-10" db="EMBL/GenBank/DDBJ databases">
        <title>Rapid genome shrinkage in a self-fertile nematode reveals novel sperm competition proteins.</title>
        <authorList>
            <person name="Yin D."/>
            <person name="Schwarz E.M."/>
            <person name="Thomas C.G."/>
            <person name="Felde R.L."/>
            <person name="Korf I.F."/>
            <person name="Cutter A.D."/>
            <person name="Schartner C.M."/>
            <person name="Ralston E.J."/>
            <person name="Meyer B.J."/>
            <person name="Haag E.S."/>
        </authorList>
    </citation>
    <scope>NUCLEOTIDE SEQUENCE [LARGE SCALE GENOMIC DNA]</scope>
    <source>
        <strain evidence="3">JU1422</strain>
    </source>
</reference>
<dbReference type="AlphaFoldDB" id="A0A2G5SUR7"/>
<protein>
    <submittedName>
        <fullName evidence="2">Uncharacterized protein</fullName>
    </submittedName>
</protein>
<feature type="compositionally biased region" description="Basic and acidic residues" evidence="1">
    <location>
        <begin position="112"/>
        <end position="129"/>
    </location>
</feature>
<name>A0A2G5SUR7_9PELO</name>
<accession>A0A2G5SUR7</accession>
<feature type="compositionally biased region" description="Polar residues" evidence="1">
    <location>
        <begin position="87"/>
        <end position="108"/>
    </location>
</feature>
<keyword evidence="3" id="KW-1185">Reference proteome</keyword>
<dbReference type="Proteomes" id="UP000230233">
    <property type="component" value="Chromosome X"/>
</dbReference>
<dbReference type="EMBL" id="PDUG01000006">
    <property type="protein sequence ID" value="PIC18865.1"/>
    <property type="molecule type" value="Genomic_DNA"/>
</dbReference>
<proteinExistence type="predicted"/>
<feature type="compositionally biased region" description="Polar residues" evidence="1">
    <location>
        <begin position="64"/>
        <end position="79"/>
    </location>
</feature>
<gene>
    <name evidence="2" type="primary">Cnig_chr_X.g24610</name>
    <name evidence="2" type="ORF">B9Z55_024610</name>
</gene>
<organism evidence="2 3">
    <name type="scientific">Caenorhabditis nigoni</name>
    <dbReference type="NCBI Taxonomy" id="1611254"/>
    <lineage>
        <taxon>Eukaryota</taxon>
        <taxon>Metazoa</taxon>
        <taxon>Ecdysozoa</taxon>
        <taxon>Nematoda</taxon>
        <taxon>Chromadorea</taxon>
        <taxon>Rhabditida</taxon>
        <taxon>Rhabditina</taxon>
        <taxon>Rhabditomorpha</taxon>
        <taxon>Rhabditoidea</taxon>
        <taxon>Rhabditidae</taxon>
        <taxon>Peloderinae</taxon>
        <taxon>Caenorhabditis</taxon>
    </lineage>
</organism>
<sequence>MERSIVQDIEDSPSESTSSPEYVDALGTTESSDHTEYEDAVSVHGSNSPDRSNDSKATDVVETEPSSVEDNNVSGGTSCSKRDGSDGLSNVSTPEPGSSERGSTSVGSIDNIDNKTGLDKEIQHEDKIKTPRTSTPVKKSPERDSTDADEPSAKKARSAGPSEQGQEDSPGCQIDTLPQKQ</sequence>
<feature type="region of interest" description="Disordered" evidence="1">
    <location>
        <begin position="1"/>
        <end position="181"/>
    </location>
</feature>
<comment type="caution">
    <text evidence="2">The sequence shown here is derived from an EMBL/GenBank/DDBJ whole genome shotgun (WGS) entry which is preliminary data.</text>
</comment>
<evidence type="ECO:0000313" key="2">
    <source>
        <dbReference type="EMBL" id="PIC18865.1"/>
    </source>
</evidence>
<evidence type="ECO:0000256" key="1">
    <source>
        <dbReference type="SAM" id="MobiDB-lite"/>
    </source>
</evidence>